<name>A0ABW2ATX1_9MICO</name>
<dbReference type="Pfam" id="PF00583">
    <property type="entry name" value="Acetyltransf_1"/>
    <property type="match status" value="1"/>
</dbReference>
<keyword evidence="2" id="KW-0808">Transferase</keyword>
<evidence type="ECO:0000313" key="2">
    <source>
        <dbReference type="EMBL" id="MFC6714186.1"/>
    </source>
</evidence>
<dbReference type="PROSITE" id="PS51186">
    <property type="entry name" value="GNAT"/>
    <property type="match status" value="1"/>
</dbReference>
<dbReference type="PANTHER" id="PTHR43138:SF1">
    <property type="entry name" value="N-ACETYLTRANSFERASE ACA1"/>
    <property type="match status" value="1"/>
</dbReference>
<organism evidence="2 3">
    <name type="scientific">Branchiibius cervicis</name>
    <dbReference type="NCBI Taxonomy" id="908252"/>
    <lineage>
        <taxon>Bacteria</taxon>
        <taxon>Bacillati</taxon>
        <taxon>Actinomycetota</taxon>
        <taxon>Actinomycetes</taxon>
        <taxon>Micrococcales</taxon>
        <taxon>Dermacoccaceae</taxon>
        <taxon>Branchiibius</taxon>
    </lineage>
</organism>
<dbReference type="EMBL" id="JBHSWJ010000002">
    <property type="protein sequence ID" value="MFC6714186.1"/>
    <property type="molecule type" value="Genomic_DNA"/>
</dbReference>
<reference evidence="3" key="1">
    <citation type="journal article" date="2019" name="Int. J. Syst. Evol. Microbiol.">
        <title>The Global Catalogue of Microorganisms (GCM) 10K type strain sequencing project: providing services to taxonomists for standard genome sequencing and annotation.</title>
        <authorList>
            <consortium name="The Broad Institute Genomics Platform"/>
            <consortium name="The Broad Institute Genome Sequencing Center for Infectious Disease"/>
            <person name="Wu L."/>
            <person name="Ma J."/>
        </authorList>
    </citation>
    <scope>NUCLEOTIDE SEQUENCE [LARGE SCALE GENOMIC DNA]</scope>
    <source>
        <strain evidence="3">NBRC 106593</strain>
    </source>
</reference>
<dbReference type="GO" id="GO:0016746">
    <property type="term" value="F:acyltransferase activity"/>
    <property type="evidence" value="ECO:0007669"/>
    <property type="project" value="UniProtKB-KW"/>
</dbReference>
<dbReference type="PANTHER" id="PTHR43138">
    <property type="entry name" value="ACETYLTRANSFERASE, GNAT FAMILY"/>
    <property type="match status" value="1"/>
</dbReference>
<dbReference type="CDD" id="cd04301">
    <property type="entry name" value="NAT_SF"/>
    <property type="match status" value="1"/>
</dbReference>
<sequence length="179" mass="19259">MTLAVRAATCDDWQGIWPIIQEVAAAQETFAMDAAPDESAMRSAWMSVPPGRVVVAVDDGGHAVGTANMYPNRPNQGAHVASGSLMVAAEHRGRGVGRVLVRDMIAWAHAEGFRDIQFNAVVVSNAAAVRLYQSEGFRIVGAAPGAFIRPVRGPVDLLIMWRDLPCFGKRVAWTSQESC</sequence>
<protein>
    <submittedName>
        <fullName evidence="2">GNAT family N-acetyltransferase</fullName>
        <ecNumber evidence="2">2.3.-.-</ecNumber>
    </submittedName>
</protein>
<keyword evidence="3" id="KW-1185">Reference proteome</keyword>
<feature type="domain" description="N-acetyltransferase" evidence="1">
    <location>
        <begin position="3"/>
        <end position="165"/>
    </location>
</feature>
<dbReference type="Proteomes" id="UP001596356">
    <property type="component" value="Unassembled WGS sequence"/>
</dbReference>
<dbReference type="InterPro" id="IPR016181">
    <property type="entry name" value="Acyl_CoA_acyltransferase"/>
</dbReference>
<dbReference type="Gene3D" id="3.40.630.30">
    <property type="match status" value="1"/>
</dbReference>
<accession>A0ABW2ATX1</accession>
<dbReference type="RefSeq" id="WP_377822487.1">
    <property type="nucleotide sequence ID" value="NZ_JBHSWJ010000002.1"/>
</dbReference>
<comment type="caution">
    <text evidence="2">The sequence shown here is derived from an EMBL/GenBank/DDBJ whole genome shotgun (WGS) entry which is preliminary data.</text>
</comment>
<proteinExistence type="predicted"/>
<keyword evidence="2" id="KW-0012">Acyltransferase</keyword>
<dbReference type="SUPFAM" id="SSF55729">
    <property type="entry name" value="Acyl-CoA N-acyltransferases (Nat)"/>
    <property type="match status" value="1"/>
</dbReference>
<dbReference type="InterPro" id="IPR052742">
    <property type="entry name" value="Mito_N-acetyltransferase"/>
</dbReference>
<evidence type="ECO:0000313" key="3">
    <source>
        <dbReference type="Proteomes" id="UP001596356"/>
    </source>
</evidence>
<evidence type="ECO:0000259" key="1">
    <source>
        <dbReference type="PROSITE" id="PS51186"/>
    </source>
</evidence>
<dbReference type="EC" id="2.3.-.-" evidence="2"/>
<gene>
    <name evidence="2" type="ORF">ACFQBT_10330</name>
</gene>
<dbReference type="InterPro" id="IPR000182">
    <property type="entry name" value="GNAT_dom"/>
</dbReference>